<keyword evidence="2" id="KW-0067">ATP-binding</keyword>
<reference evidence="2 3" key="1">
    <citation type="submission" date="2021-08" db="EMBL/GenBank/DDBJ databases">
        <title>Collinsella faecalis sp. nov. isolated from swine faeces.</title>
        <authorList>
            <person name="Oh B.S."/>
            <person name="Lee J.H."/>
        </authorList>
    </citation>
    <scope>NUCLEOTIDE SEQUENCE [LARGE SCALE GENOMIC DNA]</scope>
    <source>
        <strain evidence="2 3">AGMB00827</strain>
    </source>
</reference>
<dbReference type="EMBL" id="JAIMFO010000010">
    <property type="protein sequence ID" value="MBY4798327.1"/>
    <property type="molecule type" value="Genomic_DNA"/>
</dbReference>
<sequence>MRSTTSKQPGVCPFCGSELEKLIVKSPFGGDMTIGFAPCTCEKSQKAEREKQRRIDAEIKAEQEKQFYSRLKTAGVPERYRKAAHEMAKPLAAKVLGGSSVYIWGANGTLKTTLASAIVRELVWRGRKTQMINAVDLLIELQSTYGTPQAEADVIARYSKIPVLVIDDLGKEQQTAWTVSRLYAIVNGRDGEMLPTVVTSNFKLSDLAGRMGACDPSTARAIASRLAGTCEIYGATGHDRRVASGQKNRY</sequence>
<dbReference type="SUPFAM" id="SSF52540">
    <property type="entry name" value="P-loop containing nucleoside triphosphate hydrolases"/>
    <property type="match status" value="1"/>
</dbReference>
<evidence type="ECO:0000259" key="1">
    <source>
        <dbReference type="Pfam" id="PF01695"/>
    </source>
</evidence>
<feature type="domain" description="IstB-like ATP-binding" evidence="1">
    <location>
        <begin position="101"/>
        <end position="241"/>
    </location>
</feature>
<keyword evidence="2" id="KW-0547">Nucleotide-binding</keyword>
<proteinExistence type="predicted"/>
<evidence type="ECO:0000313" key="2">
    <source>
        <dbReference type="EMBL" id="MBY4798327.1"/>
    </source>
</evidence>
<dbReference type="PANTHER" id="PTHR30050:SF4">
    <property type="entry name" value="ATP-BINDING PROTEIN RV3427C IN INSERTION SEQUENCE-RELATED"/>
    <property type="match status" value="1"/>
</dbReference>
<dbReference type="RefSeq" id="WP_222200051.1">
    <property type="nucleotide sequence ID" value="NZ_JAIMFO010000010.1"/>
</dbReference>
<dbReference type="Pfam" id="PF01695">
    <property type="entry name" value="IstB_IS21"/>
    <property type="match status" value="1"/>
</dbReference>
<keyword evidence="3" id="KW-1185">Reference proteome</keyword>
<evidence type="ECO:0000313" key="3">
    <source>
        <dbReference type="Proteomes" id="UP000700908"/>
    </source>
</evidence>
<accession>A0ABS7MLT1</accession>
<dbReference type="PANTHER" id="PTHR30050">
    <property type="entry name" value="CHROMOSOMAL REPLICATION INITIATOR PROTEIN DNAA"/>
    <property type="match status" value="1"/>
</dbReference>
<dbReference type="InterPro" id="IPR027417">
    <property type="entry name" value="P-loop_NTPase"/>
</dbReference>
<organism evidence="2 3">
    <name type="scientific">Collinsella ureilytica</name>
    <dbReference type="NCBI Taxonomy" id="2869515"/>
    <lineage>
        <taxon>Bacteria</taxon>
        <taxon>Bacillati</taxon>
        <taxon>Actinomycetota</taxon>
        <taxon>Coriobacteriia</taxon>
        <taxon>Coriobacteriales</taxon>
        <taxon>Coriobacteriaceae</taxon>
        <taxon>Collinsella</taxon>
    </lineage>
</organism>
<dbReference type="Proteomes" id="UP000700908">
    <property type="component" value="Unassembled WGS sequence"/>
</dbReference>
<dbReference type="Gene3D" id="3.40.50.300">
    <property type="entry name" value="P-loop containing nucleotide triphosphate hydrolases"/>
    <property type="match status" value="1"/>
</dbReference>
<gene>
    <name evidence="2" type="ORF">K6V98_08210</name>
</gene>
<dbReference type="InterPro" id="IPR002611">
    <property type="entry name" value="IstB_ATP-bd"/>
</dbReference>
<comment type="caution">
    <text evidence="2">The sequence shown here is derived from an EMBL/GenBank/DDBJ whole genome shotgun (WGS) entry which is preliminary data.</text>
</comment>
<dbReference type="GO" id="GO:0005524">
    <property type="term" value="F:ATP binding"/>
    <property type="evidence" value="ECO:0007669"/>
    <property type="project" value="UniProtKB-KW"/>
</dbReference>
<protein>
    <submittedName>
        <fullName evidence="2">ATP-binding protein</fullName>
    </submittedName>
</protein>
<name>A0ABS7MLT1_9ACTN</name>